<dbReference type="AlphaFoldDB" id="A0A4Z1NGY8"/>
<dbReference type="Gene3D" id="3.40.50.12500">
    <property type="match status" value="1"/>
</dbReference>
<proteinExistence type="predicted"/>
<evidence type="ECO:0000313" key="1">
    <source>
        <dbReference type="EMBL" id="TID14693.1"/>
    </source>
</evidence>
<accession>A0A4Z1NGY8</accession>
<reference evidence="1 2" key="1">
    <citation type="submission" date="2019-04" db="EMBL/GenBank/DDBJ databases">
        <title>High contiguity whole genome sequence and gene annotation resource for two Venturia nashicola isolates.</title>
        <authorList>
            <person name="Prokchorchik M."/>
            <person name="Won K."/>
            <person name="Lee Y."/>
            <person name="Choi E.D."/>
            <person name="Segonzac C."/>
            <person name="Sohn K.H."/>
        </authorList>
    </citation>
    <scope>NUCLEOTIDE SEQUENCE [LARGE SCALE GENOMIC DNA]</scope>
    <source>
        <strain evidence="1 2">PRI2</strain>
    </source>
</reference>
<dbReference type="PIRSF" id="PIRSF015736">
    <property type="entry name" value="MI"/>
    <property type="match status" value="1"/>
</dbReference>
<dbReference type="PANTHER" id="PTHR40267">
    <property type="entry name" value="BLR3294 PROTEIN"/>
    <property type="match status" value="1"/>
</dbReference>
<dbReference type="STRING" id="86259.A0A4Z1NGY8"/>
<evidence type="ECO:0008006" key="3">
    <source>
        <dbReference type="Google" id="ProtNLM"/>
    </source>
</evidence>
<comment type="caution">
    <text evidence="1">The sequence shown here is derived from an EMBL/GenBank/DDBJ whole genome shotgun (WGS) entry which is preliminary data.</text>
</comment>
<dbReference type="InterPro" id="IPR026286">
    <property type="entry name" value="MaiA/AMDase"/>
</dbReference>
<protein>
    <recommendedName>
        <fullName evidence="3">Asp/Glu racemase</fullName>
    </recommendedName>
</protein>
<dbReference type="OrthoDB" id="414270at2759"/>
<evidence type="ECO:0000313" key="2">
    <source>
        <dbReference type="Proteomes" id="UP000298493"/>
    </source>
</evidence>
<sequence length="247" mass="26910">MRGPIRLGIIVPSSNTSAEPLSQAIVSSISTEDRSITVHFTRISVTTLNLSPGSKSQFTPEALLAAAQLLADAKVQVIGWSGTSGGWLGFENDRNLCNHVENRLGIPMTTSTLGLNKLLACMGRFEKLGLVTPYSADVQDVIIKNYTDFGYPITKERERHLSIADNIKIAAVDEAEIHQMIKAVVDAGADAVTTFCTNWNAAHLVGKWEKEFGVPIFDSVATVVWDMCNILQVDMGSASHWGKMFEQ</sequence>
<dbReference type="Proteomes" id="UP000298493">
    <property type="component" value="Unassembled WGS sequence"/>
</dbReference>
<organism evidence="1 2">
    <name type="scientific">Venturia nashicola</name>
    <dbReference type="NCBI Taxonomy" id="86259"/>
    <lineage>
        <taxon>Eukaryota</taxon>
        <taxon>Fungi</taxon>
        <taxon>Dikarya</taxon>
        <taxon>Ascomycota</taxon>
        <taxon>Pezizomycotina</taxon>
        <taxon>Dothideomycetes</taxon>
        <taxon>Pleosporomycetidae</taxon>
        <taxon>Venturiales</taxon>
        <taxon>Venturiaceae</taxon>
        <taxon>Venturia</taxon>
    </lineage>
</organism>
<keyword evidence="2" id="KW-1185">Reference proteome</keyword>
<dbReference type="Pfam" id="PF17645">
    <property type="entry name" value="Amdase"/>
    <property type="match status" value="1"/>
</dbReference>
<gene>
    <name evidence="1" type="ORF">E6O75_ATG08839</name>
</gene>
<dbReference type="EMBL" id="SNSC02000022">
    <property type="protein sequence ID" value="TID14693.1"/>
    <property type="molecule type" value="Genomic_DNA"/>
</dbReference>
<dbReference type="InterPro" id="IPR053714">
    <property type="entry name" value="Iso_Racemase_Enz_sf"/>
</dbReference>
<dbReference type="PANTHER" id="PTHR40267:SF1">
    <property type="entry name" value="BLR3294 PROTEIN"/>
    <property type="match status" value="1"/>
</dbReference>
<name>A0A4Z1NGY8_9PEZI</name>